<dbReference type="EMBL" id="CP003282">
    <property type="protein sequence ID" value="AFG36592.1"/>
    <property type="molecule type" value="Genomic_DNA"/>
</dbReference>
<evidence type="ECO:0000256" key="2">
    <source>
        <dbReference type="SAM" id="Phobius"/>
    </source>
</evidence>
<reference evidence="4" key="1">
    <citation type="journal article" date="2013" name="Stand. Genomic Sci.">
        <title>Complete genome sequence of the halophilic bacterium Spirochaeta africana type strain (Z-7692(T)) from the alkaline Lake Magadi in the East African Rift.</title>
        <authorList>
            <person name="Liolos K."/>
            <person name="Abt B."/>
            <person name="Scheuner C."/>
            <person name="Teshima H."/>
            <person name="Held B."/>
            <person name="Lapidus A."/>
            <person name="Nolan M."/>
            <person name="Lucas S."/>
            <person name="Deshpande S."/>
            <person name="Cheng J.F."/>
            <person name="Tapia R."/>
            <person name="Goodwin L.A."/>
            <person name="Pitluck S."/>
            <person name="Pagani I."/>
            <person name="Ivanova N."/>
            <person name="Mavromatis K."/>
            <person name="Mikhailova N."/>
            <person name="Huntemann M."/>
            <person name="Pati A."/>
            <person name="Chen A."/>
            <person name="Palaniappan K."/>
            <person name="Land M."/>
            <person name="Rohde M."/>
            <person name="Tindall B.J."/>
            <person name="Detter J.C."/>
            <person name="Goker M."/>
            <person name="Bristow J."/>
            <person name="Eisen J.A."/>
            <person name="Markowitz V."/>
            <person name="Hugenholtz P."/>
            <person name="Woyke T."/>
            <person name="Klenk H.P."/>
            <person name="Kyrpides N.C."/>
        </authorList>
    </citation>
    <scope>NUCLEOTIDE SEQUENCE</scope>
    <source>
        <strain evidence="4">ATCC 700263 / DSM 8902 / Z-7692</strain>
    </source>
</reference>
<dbReference type="HOGENOM" id="CLU_2059945_0_0_12"/>
<keyword evidence="2" id="KW-1133">Transmembrane helix</keyword>
<sequence length="119" mass="14014">MPLSLVMCTDRGGYLELIMSLFRDDTKNQNTDKIPVFKSDDFLHITVFAAMVLFVIAGFQGRLGQFQVNSDRTEYYEERAGFLEKENQLLRERRNELLDRVRELEDTGQELPSWRQFSQ</sequence>
<protein>
    <submittedName>
        <fullName evidence="3">Uncharacterized protein</fullName>
    </submittedName>
</protein>
<dbReference type="KEGG" id="sfc:Spiaf_0489"/>
<keyword evidence="1" id="KW-0175">Coiled coil</keyword>
<gene>
    <name evidence="3" type="ordered locus">Spiaf_0489</name>
</gene>
<dbReference type="AlphaFoldDB" id="H9UGE9"/>
<keyword evidence="2" id="KW-0812">Transmembrane</keyword>
<name>H9UGE9_SPIAZ</name>
<dbReference type="STRING" id="889378.Spiaf_0489"/>
<dbReference type="PATRIC" id="fig|889378.3.peg.498"/>
<evidence type="ECO:0000313" key="4">
    <source>
        <dbReference type="Proteomes" id="UP000007383"/>
    </source>
</evidence>
<feature type="coiled-coil region" evidence="1">
    <location>
        <begin position="80"/>
        <end position="107"/>
    </location>
</feature>
<keyword evidence="4" id="KW-1185">Reference proteome</keyword>
<accession>H9UGE9</accession>
<evidence type="ECO:0000313" key="3">
    <source>
        <dbReference type="EMBL" id="AFG36592.1"/>
    </source>
</evidence>
<dbReference type="Proteomes" id="UP000007383">
    <property type="component" value="Chromosome"/>
</dbReference>
<organism evidence="3 4">
    <name type="scientific">Spirochaeta africana (strain ATCC 700263 / DSM 8902 / Z-7692)</name>
    <dbReference type="NCBI Taxonomy" id="889378"/>
    <lineage>
        <taxon>Bacteria</taxon>
        <taxon>Pseudomonadati</taxon>
        <taxon>Spirochaetota</taxon>
        <taxon>Spirochaetia</taxon>
        <taxon>Spirochaetales</taxon>
        <taxon>Spirochaetaceae</taxon>
        <taxon>Spirochaeta</taxon>
    </lineage>
</organism>
<proteinExistence type="predicted"/>
<evidence type="ECO:0000256" key="1">
    <source>
        <dbReference type="SAM" id="Coils"/>
    </source>
</evidence>
<feature type="transmembrane region" description="Helical" evidence="2">
    <location>
        <begin position="42"/>
        <end position="59"/>
    </location>
</feature>
<keyword evidence="2" id="KW-0472">Membrane</keyword>